<evidence type="ECO:0000313" key="3">
    <source>
        <dbReference type="Proteomes" id="UP000226191"/>
    </source>
</evidence>
<dbReference type="GeneID" id="92857533"/>
<dbReference type="Proteomes" id="UP000226191">
    <property type="component" value="Unassembled WGS sequence"/>
</dbReference>
<comment type="caution">
    <text evidence="2">The sequence shown here is derived from an EMBL/GenBank/DDBJ whole genome shotgun (WGS) entry which is preliminary data.</text>
</comment>
<sequence length="103" mass="11182">MESVHTKIEPAAPAAEEFLPDDEDADVEGESLPPHADRTPMAATPRLPRSIERRVMSDMGSHLSRQLDAHRRARVLTLGGHFVVTALQADAILAKSFMGVQGV</sequence>
<dbReference type="EMBL" id="MVCE01000004">
    <property type="protein sequence ID" value="PGF33187.1"/>
    <property type="molecule type" value="Genomic_DNA"/>
</dbReference>
<evidence type="ECO:0000256" key="1">
    <source>
        <dbReference type="SAM" id="MobiDB-lite"/>
    </source>
</evidence>
<dbReference type="RefSeq" id="WP_002520253.1">
    <property type="nucleotide sequence ID" value="NZ_AP019664.1"/>
</dbReference>
<reference evidence="2 3" key="1">
    <citation type="submission" date="2017-02" db="EMBL/GenBank/DDBJ databases">
        <title>Prevalence of linear plasmids in Cutibacterium acnes isolates obtained from cancerous prostatic tissue.</title>
        <authorList>
            <person name="Davidsson S."/>
            <person name="Bruggemann H."/>
        </authorList>
    </citation>
    <scope>NUCLEOTIDE SEQUENCE [LARGE SCALE GENOMIC DNA]</scope>
    <source>
        <strain evidence="2 3">11-78</strain>
    </source>
</reference>
<proteinExistence type="predicted"/>
<accession>A0A2B7I7V0</accession>
<gene>
    <name evidence="2" type="ORF">B1B09_09705</name>
</gene>
<feature type="region of interest" description="Disordered" evidence="1">
    <location>
        <begin position="1"/>
        <end position="47"/>
    </location>
</feature>
<evidence type="ECO:0000313" key="2">
    <source>
        <dbReference type="EMBL" id="PGF33187.1"/>
    </source>
</evidence>
<organism evidence="2 3">
    <name type="scientific">Cutibacterium acnes</name>
    <name type="common">Propionibacterium acnes</name>
    <dbReference type="NCBI Taxonomy" id="1747"/>
    <lineage>
        <taxon>Bacteria</taxon>
        <taxon>Bacillati</taxon>
        <taxon>Actinomycetota</taxon>
        <taxon>Actinomycetes</taxon>
        <taxon>Propionibacteriales</taxon>
        <taxon>Propionibacteriaceae</taxon>
        <taxon>Cutibacterium</taxon>
    </lineage>
</organism>
<name>A0A2B7I7V0_CUTAC</name>
<feature type="compositionally biased region" description="Acidic residues" evidence="1">
    <location>
        <begin position="18"/>
        <end position="29"/>
    </location>
</feature>
<protein>
    <submittedName>
        <fullName evidence="2">Uncharacterized protein</fullName>
    </submittedName>
</protein>
<dbReference type="AlphaFoldDB" id="A0A2B7I7V0"/>